<dbReference type="SMART" id="SM00342">
    <property type="entry name" value="HTH_ARAC"/>
    <property type="match status" value="1"/>
</dbReference>
<evidence type="ECO:0000313" key="6">
    <source>
        <dbReference type="Proteomes" id="UP000248021"/>
    </source>
</evidence>
<dbReference type="Gene3D" id="1.10.10.60">
    <property type="entry name" value="Homeodomain-like"/>
    <property type="match status" value="1"/>
</dbReference>
<comment type="caution">
    <text evidence="5">The sequence shown here is derived from an EMBL/GenBank/DDBJ whole genome shotgun (WGS) entry which is preliminary data.</text>
</comment>
<dbReference type="EMBL" id="QJJK01000002">
    <property type="protein sequence ID" value="PXW63461.1"/>
    <property type="molecule type" value="Genomic_DNA"/>
</dbReference>
<dbReference type="GO" id="GO:0003700">
    <property type="term" value="F:DNA-binding transcription factor activity"/>
    <property type="evidence" value="ECO:0007669"/>
    <property type="project" value="InterPro"/>
</dbReference>
<keyword evidence="2" id="KW-0238">DNA-binding</keyword>
<dbReference type="SUPFAM" id="SSF46689">
    <property type="entry name" value="Homeodomain-like"/>
    <property type="match status" value="1"/>
</dbReference>
<keyword evidence="3" id="KW-0804">Transcription</keyword>
<dbReference type="Proteomes" id="UP000248021">
    <property type="component" value="Unassembled WGS sequence"/>
</dbReference>
<accession>A0A2V3UFE7</accession>
<dbReference type="PANTHER" id="PTHR43280:SF32">
    <property type="entry name" value="TRANSCRIPTIONAL REGULATORY PROTEIN"/>
    <property type="match status" value="1"/>
</dbReference>
<dbReference type="InterPro" id="IPR037923">
    <property type="entry name" value="HTH-like"/>
</dbReference>
<dbReference type="GO" id="GO:0043565">
    <property type="term" value="F:sequence-specific DNA binding"/>
    <property type="evidence" value="ECO:0007669"/>
    <property type="project" value="InterPro"/>
</dbReference>
<protein>
    <submittedName>
        <fullName evidence="5">AraC family transcriptional regulator</fullName>
    </submittedName>
</protein>
<dbReference type="InterPro" id="IPR047264">
    <property type="entry name" value="Cupin_HpaA-like_N"/>
</dbReference>
<keyword evidence="1" id="KW-0805">Transcription regulation</keyword>
<dbReference type="AlphaFoldDB" id="A0A2V3UFE7"/>
<reference evidence="5 6" key="1">
    <citation type="submission" date="2018-05" db="EMBL/GenBank/DDBJ databases">
        <title>Genomic Encyclopedia of Type Strains, Phase IV (KMG-IV): sequencing the most valuable type-strain genomes for metagenomic binning, comparative biology and taxonomic classification.</title>
        <authorList>
            <person name="Goeker M."/>
        </authorList>
    </citation>
    <scope>NUCLEOTIDE SEQUENCE [LARGE SCALE GENOMIC DNA]</scope>
    <source>
        <strain evidence="5 6">DSM 6462</strain>
    </source>
</reference>
<name>A0A2V3UFE7_9HYPH</name>
<dbReference type="InterPro" id="IPR018060">
    <property type="entry name" value="HTH_AraC"/>
</dbReference>
<dbReference type="InterPro" id="IPR009057">
    <property type="entry name" value="Homeodomain-like_sf"/>
</dbReference>
<dbReference type="Pfam" id="PF12833">
    <property type="entry name" value="HTH_18"/>
    <property type="match status" value="1"/>
</dbReference>
<dbReference type="InterPro" id="IPR003313">
    <property type="entry name" value="AraC-bd"/>
</dbReference>
<feature type="domain" description="HTH araC/xylS-type" evidence="4">
    <location>
        <begin position="189"/>
        <end position="287"/>
    </location>
</feature>
<dbReference type="InterPro" id="IPR014710">
    <property type="entry name" value="RmlC-like_jellyroll"/>
</dbReference>
<evidence type="ECO:0000256" key="1">
    <source>
        <dbReference type="ARBA" id="ARBA00023015"/>
    </source>
</evidence>
<proteinExistence type="predicted"/>
<dbReference type="PROSITE" id="PS01124">
    <property type="entry name" value="HTH_ARAC_FAMILY_2"/>
    <property type="match status" value="1"/>
</dbReference>
<sequence>MLDDPTMKAIPIYALFGELVADQEHEWLHWETIAARSSRHDFRIAPHRHEQLFQILQITAGIARATIDGATYDLSGPAVIVVPALTVHGYLFSRDVEGVVLTLMERDVLGVGRAVSEITAQPRVLTGGGLAEVNRAIAALIAEADRRDMGHGLAMPALISLLLVALLRARRMSDDRAGSRHDRAVRHALAFRALVDSRFRATRAIGDYADALGISPTHLNRISRQILGVSALQLIERRIALEARRQMLFSSLTIRQIGAELGYDDPAYFTRFLTRMLGMAPSRYRQAARASL</sequence>
<evidence type="ECO:0000256" key="3">
    <source>
        <dbReference type="ARBA" id="ARBA00023163"/>
    </source>
</evidence>
<gene>
    <name evidence="5" type="ORF">C7450_102377</name>
</gene>
<evidence type="ECO:0000256" key="2">
    <source>
        <dbReference type="ARBA" id="ARBA00023125"/>
    </source>
</evidence>
<dbReference type="PANTHER" id="PTHR43280">
    <property type="entry name" value="ARAC-FAMILY TRANSCRIPTIONAL REGULATOR"/>
    <property type="match status" value="1"/>
</dbReference>
<evidence type="ECO:0000259" key="4">
    <source>
        <dbReference type="PROSITE" id="PS01124"/>
    </source>
</evidence>
<organism evidence="5 6">
    <name type="scientific">Chelatococcus asaccharovorans</name>
    <dbReference type="NCBI Taxonomy" id="28210"/>
    <lineage>
        <taxon>Bacteria</taxon>
        <taxon>Pseudomonadati</taxon>
        <taxon>Pseudomonadota</taxon>
        <taxon>Alphaproteobacteria</taxon>
        <taxon>Hyphomicrobiales</taxon>
        <taxon>Chelatococcaceae</taxon>
        <taxon>Chelatococcus</taxon>
    </lineage>
</organism>
<dbReference type="CDD" id="cd06999">
    <property type="entry name" value="cupin_HpaA-like_N"/>
    <property type="match status" value="1"/>
</dbReference>
<keyword evidence="6" id="KW-1185">Reference proteome</keyword>
<dbReference type="Gene3D" id="2.60.120.10">
    <property type="entry name" value="Jelly Rolls"/>
    <property type="match status" value="1"/>
</dbReference>
<dbReference type="Pfam" id="PF02311">
    <property type="entry name" value="AraC_binding"/>
    <property type="match status" value="1"/>
</dbReference>
<evidence type="ECO:0000313" key="5">
    <source>
        <dbReference type="EMBL" id="PXW63461.1"/>
    </source>
</evidence>
<dbReference type="SUPFAM" id="SSF51215">
    <property type="entry name" value="Regulatory protein AraC"/>
    <property type="match status" value="1"/>
</dbReference>